<dbReference type="STRING" id="1305675.BFG57_06500"/>
<feature type="region of interest" description="Disordered" evidence="1">
    <location>
        <begin position="1"/>
        <end position="61"/>
    </location>
</feature>
<accession>A0A1E5LB05</accession>
<feature type="compositionally biased region" description="Basic and acidic residues" evidence="1">
    <location>
        <begin position="371"/>
        <end position="392"/>
    </location>
</feature>
<dbReference type="Gene3D" id="3.30.750.140">
    <property type="match status" value="1"/>
</dbReference>
<dbReference type="RefSeq" id="WP_069718780.1">
    <property type="nucleotide sequence ID" value="NZ_MJEH01000063.1"/>
</dbReference>
<reference evidence="3 4" key="1">
    <citation type="submission" date="2016-08" db="EMBL/GenBank/DDBJ databases">
        <title>Genome of Bacillus solimangrovi GH2-4.</title>
        <authorList>
            <person name="Lim S."/>
            <person name="Kim B.-C."/>
        </authorList>
    </citation>
    <scope>NUCLEOTIDE SEQUENCE [LARGE SCALE GENOMIC DNA]</scope>
    <source>
        <strain evidence="3 4">GH2-4</strain>
    </source>
</reference>
<evidence type="ECO:0000259" key="2">
    <source>
        <dbReference type="Pfam" id="PF02120"/>
    </source>
</evidence>
<protein>
    <recommendedName>
        <fullName evidence="2">Flagellar hook-length control protein-like C-terminal domain-containing protein</fullName>
    </recommendedName>
</protein>
<dbReference type="Proteomes" id="UP000095209">
    <property type="component" value="Unassembled WGS sequence"/>
</dbReference>
<comment type="caution">
    <text evidence="3">The sequence shown here is derived from an EMBL/GenBank/DDBJ whole genome shotgun (WGS) entry which is preliminary data.</text>
</comment>
<name>A0A1E5LB05_9BACI</name>
<dbReference type="CDD" id="cd17470">
    <property type="entry name" value="T3SS_Flik_C"/>
    <property type="match status" value="1"/>
</dbReference>
<dbReference type="InterPro" id="IPR038610">
    <property type="entry name" value="FliK-like_C_sf"/>
</dbReference>
<dbReference type="Pfam" id="PF02120">
    <property type="entry name" value="Flg_hook"/>
    <property type="match status" value="1"/>
</dbReference>
<dbReference type="EMBL" id="MJEH01000063">
    <property type="protein sequence ID" value="OEH91264.1"/>
    <property type="molecule type" value="Genomic_DNA"/>
</dbReference>
<evidence type="ECO:0000313" key="4">
    <source>
        <dbReference type="Proteomes" id="UP000095209"/>
    </source>
</evidence>
<dbReference type="OrthoDB" id="2990946at2"/>
<dbReference type="AlphaFoldDB" id="A0A1E5LB05"/>
<keyword evidence="4" id="KW-1185">Reference proteome</keyword>
<dbReference type="InterPro" id="IPR021136">
    <property type="entry name" value="Flagellar_hook_control-like_C"/>
</dbReference>
<evidence type="ECO:0000256" key="1">
    <source>
        <dbReference type="SAM" id="MobiDB-lite"/>
    </source>
</evidence>
<sequence>MNVAMLQQTSSTPKKQLSQNTNEPNRDQSFASQLADVSNPENEPQAASDGQQTTQESQDNVDLEKLEREIEAILDELPLEAGFINEEILQHPEIKALLTQLTTELAGKLEALFQGNQSIEAILDKVQKWQPLEKTVAMMISVAGAEKKTGQALMTEQFKRLAQQLTSNDVADVNSMSKLLSQPVKALSYVDSQTRLRLTSINRFNYNDKSEMGQSKVIDLSESMLSKFDPKLAIKVDNDTGSQKLQQVVNLTPTQSKSGMQQQFIEQFQKVMQQSKFSSFANGNSQLMLKLNPAHLGSLSIKLIQTNGEMAARIIASTQSAKELIEGNLSQLRHVFAAQNIQVEKFELNLQNQQQFQQTLKDQQGESQGKQQEKQENTNDDNHEQSFAKSFEDELVNLMT</sequence>
<feature type="compositionally biased region" description="Low complexity" evidence="1">
    <location>
        <begin position="357"/>
        <end position="370"/>
    </location>
</feature>
<feature type="compositionally biased region" description="Polar residues" evidence="1">
    <location>
        <begin position="48"/>
        <end position="60"/>
    </location>
</feature>
<feature type="region of interest" description="Disordered" evidence="1">
    <location>
        <begin position="357"/>
        <end position="394"/>
    </location>
</feature>
<feature type="compositionally biased region" description="Polar residues" evidence="1">
    <location>
        <begin position="1"/>
        <end position="42"/>
    </location>
</feature>
<evidence type="ECO:0000313" key="3">
    <source>
        <dbReference type="EMBL" id="OEH91264.1"/>
    </source>
</evidence>
<feature type="domain" description="Flagellar hook-length control protein-like C-terminal" evidence="2">
    <location>
        <begin position="277"/>
        <end position="356"/>
    </location>
</feature>
<organism evidence="3 4">
    <name type="scientific">Bacillus solimangrovi</name>
    <dbReference type="NCBI Taxonomy" id="1305675"/>
    <lineage>
        <taxon>Bacteria</taxon>
        <taxon>Bacillati</taxon>
        <taxon>Bacillota</taxon>
        <taxon>Bacilli</taxon>
        <taxon>Bacillales</taxon>
        <taxon>Bacillaceae</taxon>
        <taxon>Bacillus</taxon>
    </lineage>
</organism>
<gene>
    <name evidence="3" type="ORF">BFG57_06500</name>
</gene>
<proteinExistence type="predicted"/>